<dbReference type="Pfam" id="PF00106">
    <property type="entry name" value="adh_short"/>
    <property type="match status" value="1"/>
</dbReference>
<gene>
    <name evidence="3" type="ORF">N7460_006864</name>
</gene>
<comment type="caution">
    <text evidence="3">The sequence shown here is derived from an EMBL/GenBank/DDBJ whole genome shotgun (WGS) entry which is preliminary data.</text>
</comment>
<reference evidence="3" key="2">
    <citation type="submission" date="2023-01" db="EMBL/GenBank/DDBJ databases">
        <authorList>
            <person name="Petersen C."/>
        </authorList>
    </citation>
    <scope>NUCLEOTIDE SEQUENCE</scope>
    <source>
        <strain evidence="3">IBT 15450</strain>
    </source>
</reference>
<reference evidence="3" key="1">
    <citation type="journal article" date="2023" name="IMA Fungus">
        <title>Comparative genomic study of the Penicillium genus elucidates a diverse pangenome and 15 lateral gene transfer events.</title>
        <authorList>
            <person name="Petersen C."/>
            <person name="Sorensen T."/>
            <person name="Nielsen M.R."/>
            <person name="Sondergaard T.E."/>
            <person name="Sorensen J.L."/>
            <person name="Fitzpatrick D.A."/>
            <person name="Frisvad J.C."/>
            <person name="Nielsen K.L."/>
        </authorList>
    </citation>
    <scope>NUCLEOTIDE SEQUENCE</scope>
    <source>
        <strain evidence="3">IBT 15450</strain>
    </source>
</reference>
<evidence type="ECO:0000313" key="4">
    <source>
        <dbReference type="Proteomes" id="UP001219568"/>
    </source>
</evidence>
<dbReference type="AlphaFoldDB" id="A0AAD6N9A9"/>
<organism evidence="3 4">
    <name type="scientific">Penicillium canescens</name>
    <dbReference type="NCBI Taxonomy" id="5083"/>
    <lineage>
        <taxon>Eukaryota</taxon>
        <taxon>Fungi</taxon>
        <taxon>Dikarya</taxon>
        <taxon>Ascomycota</taxon>
        <taxon>Pezizomycotina</taxon>
        <taxon>Eurotiomycetes</taxon>
        <taxon>Eurotiomycetidae</taxon>
        <taxon>Eurotiales</taxon>
        <taxon>Aspergillaceae</taxon>
        <taxon>Penicillium</taxon>
    </lineage>
</organism>
<name>A0AAD6N9A9_PENCN</name>
<dbReference type="InterPro" id="IPR002347">
    <property type="entry name" value="SDR_fam"/>
</dbReference>
<evidence type="ECO:0000313" key="3">
    <source>
        <dbReference type="EMBL" id="KAJ6041474.1"/>
    </source>
</evidence>
<protein>
    <submittedName>
        <fullName evidence="3">Uncharacterized protein</fullName>
    </submittedName>
</protein>
<dbReference type="SUPFAM" id="SSF51735">
    <property type="entry name" value="NAD(P)-binding Rossmann-fold domains"/>
    <property type="match status" value="1"/>
</dbReference>
<comment type="similarity">
    <text evidence="1">Belongs to the short-chain dehydrogenases/reductases (SDR) family.</text>
</comment>
<keyword evidence="2" id="KW-0560">Oxidoreductase</keyword>
<sequence>MASSKLRQRTGDPYWLHSFLQQTPTSVPTHSAAYHSKNTVGYNSTILEAPKAKIRLTFEVNTLSHFHIAKEFLPAMIKANHGHVVTVATSVLAFHEGLRQELKYSYCAPNHYSPNLGSYPLIKALTENEGNFSRRILTCQVVSTAICEQILKHHGGQVIVPGYQSPISLVRGMPTWIPECVRTYASNSLKRIRNPQDSAQDVQ</sequence>
<evidence type="ECO:0000256" key="2">
    <source>
        <dbReference type="ARBA" id="ARBA00023002"/>
    </source>
</evidence>
<dbReference type="Proteomes" id="UP001219568">
    <property type="component" value="Unassembled WGS sequence"/>
</dbReference>
<dbReference type="PANTHER" id="PTHR24322:SF736">
    <property type="entry name" value="RETINOL DEHYDROGENASE 10"/>
    <property type="match status" value="1"/>
</dbReference>
<keyword evidence="4" id="KW-1185">Reference proteome</keyword>
<accession>A0AAD6N9A9</accession>
<dbReference type="GO" id="GO:0016616">
    <property type="term" value="F:oxidoreductase activity, acting on the CH-OH group of donors, NAD or NADP as acceptor"/>
    <property type="evidence" value="ECO:0007669"/>
    <property type="project" value="TreeGrafter"/>
</dbReference>
<proteinExistence type="inferred from homology"/>
<dbReference type="EMBL" id="JAQJZL010000005">
    <property type="protein sequence ID" value="KAJ6041474.1"/>
    <property type="molecule type" value="Genomic_DNA"/>
</dbReference>
<dbReference type="InterPro" id="IPR036291">
    <property type="entry name" value="NAD(P)-bd_dom_sf"/>
</dbReference>
<dbReference type="PANTHER" id="PTHR24322">
    <property type="entry name" value="PKSB"/>
    <property type="match status" value="1"/>
</dbReference>
<dbReference type="Gene3D" id="3.40.50.720">
    <property type="entry name" value="NAD(P)-binding Rossmann-like Domain"/>
    <property type="match status" value="1"/>
</dbReference>
<evidence type="ECO:0000256" key="1">
    <source>
        <dbReference type="ARBA" id="ARBA00006484"/>
    </source>
</evidence>